<feature type="transmembrane region" description="Helical" evidence="1">
    <location>
        <begin position="9"/>
        <end position="28"/>
    </location>
</feature>
<gene>
    <name evidence="2" type="ORF">C2R26_08745</name>
</gene>
<keyword evidence="1" id="KW-0472">Membrane</keyword>
<comment type="caution">
    <text evidence="2">The sequence shown here is derived from an EMBL/GenBank/DDBJ whole genome shotgun (WGS) entry which is preliminary data.</text>
</comment>
<dbReference type="EMBL" id="PPWZ01000061">
    <property type="protein sequence ID" value="POH36358.1"/>
    <property type="molecule type" value="Genomic_DNA"/>
</dbReference>
<accession>A0A2P4R4Z8</accession>
<keyword evidence="1" id="KW-0812">Transmembrane</keyword>
<reference evidence="2" key="1">
    <citation type="submission" date="2018-01" db="EMBL/GenBank/DDBJ databases">
        <title>Genome sequnecing of Lactobacillus formosensis KACC 18721.</title>
        <authorList>
            <person name="Kim S.-J."/>
            <person name="Heo J."/>
        </authorList>
    </citation>
    <scope>NUCLEOTIDE SEQUENCE</scope>
    <source>
        <strain evidence="2">KACC 18721</strain>
    </source>
</reference>
<evidence type="ECO:0000313" key="2">
    <source>
        <dbReference type="EMBL" id="POH36358.1"/>
    </source>
</evidence>
<proteinExistence type="predicted"/>
<dbReference type="AlphaFoldDB" id="A0A2P4R4Z8"/>
<protein>
    <submittedName>
        <fullName evidence="2">Uncharacterized protein</fullName>
    </submittedName>
</protein>
<keyword evidence="1" id="KW-1133">Transmembrane helix</keyword>
<sequence>MKKIGKKINYLPLTICLIIGIVISYLMYLVSRQVFISVLFGIIGLIVSILIYSLNLSNSYNYWQIDDREIQYNNYDTTAQKVQAIILPLATNRRTLKFSEISSIALVIGKGMEMPAGIGSEGAIDASAYVVDSALQHFYSPYYLMLKLKDGRKVDLDLSKNKTDKANVERLIKEIELKTNLKAKLVKQSL</sequence>
<evidence type="ECO:0000256" key="1">
    <source>
        <dbReference type="SAM" id="Phobius"/>
    </source>
</evidence>
<name>A0A2P4R4Z8_9LACO</name>
<feature type="transmembrane region" description="Helical" evidence="1">
    <location>
        <begin position="34"/>
        <end position="54"/>
    </location>
</feature>
<organism evidence="2">
    <name type="scientific">Companilactobacillus formosensis</name>
    <dbReference type="NCBI Taxonomy" id="1617889"/>
    <lineage>
        <taxon>Bacteria</taxon>
        <taxon>Bacillati</taxon>
        <taxon>Bacillota</taxon>
        <taxon>Bacilli</taxon>
        <taxon>Lactobacillales</taxon>
        <taxon>Lactobacillaceae</taxon>
        <taxon>Companilactobacillus</taxon>
    </lineage>
</organism>